<evidence type="ECO:0000313" key="3">
    <source>
        <dbReference type="Proteomes" id="UP001233172"/>
    </source>
</evidence>
<evidence type="ECO:0000313" key="2">
    <source>
        <dbReference type="EMBL" id="KAK0069764.1"/>
    </source>
</evidence>
<sequence length="74" mass="8010">MTSSSDSLAVKEITHSSESIVKNNKRLEIRVPLVCEETRETLHSSISPSPASVAGSEADLELGVAKKRSPSFQR</sequence>
<keyword evidence="3" id="KW-1185">Reference proteome</keyword>
<name>A0AAD8CBE6_BIOPF</name>
<reference evidence="2" key="2">
    <citation type="submission" date="2023-04" db="EMBL/GenBank/DDBJ databases">
        <authorList>
            <person name="Bu L."/>
            <person name="Lu L."/>
            <person name="Laidemitt M.R."/>
            <person name="Zhang S.M."/>
            <person name="Mutuku M."/>
            <person name="Mkoji G."/>
            <person name="Steinauer M."/>
            <person name="Loker E.S."/>
        </authorList>
    </citation>
    <scope>NUCLEOTIDE SEQUENCE</scope>
    <source>
        <strain evidence="2">KasaAsao</strain>
        <tissue evidence="2">Whole Snail</tissue>
    </source>
</reference>
<accession>A0AAD8CBE6</accession>
<evidence type="ECO:0000256" key="1">
    <source>
        <dbReference type="SAM" id="MobiDB-lite"/>
    </source>
</evidence>
<feature type="region of interest" description="Disordered" evidence="1">
    <location>
        <begin position="41"/>
        <end position="74"/>
    </location>
</feature>
<protein>
    <submittedName>
        <fullName evidence="2">Uncharacterized protein</fullName>
    </submittedName>
</protein>
<gene>
    <name evidence="2" type="ORF">Bpfe_000941</name>
</gene>
<dbReference type="AlphaFoldDB" id="A0AAD8CBE6"/>
<organism evidence="2 3">
    <name type="scientific">Biomphalaria pfeifferi</name>
    <name type="common">Bloodfluke planorb</name>
    <name type="synonym">Freshwater snail</name>
    <dbReference type="NCBI Taxonomy" id="112525"/>
    <lineage>
        <taxon>Eukaryota</taxon>
        <taxon>Metazoa</taxon>
        <taxon>Spiralia</taxon>
        <taxon>Lophotrochozoa</taxon>
        <taxon>Mollusca</taxon>
        <taxon>Gastropoda</taxon>
        <taxon>Heterobranchia</taxon>
        <taxon>Euthyneura</taxon>
        <taxon>Panpulmonata</taxon>
        <taxon>Hygrophila</taxon>
        <taxon>Lymnaeoidea</taxon>
        <taxon>Planorbidae</taxon>
        <taxon>Biomphalaria</taxon>
    </lineage>
</organism>
<reference evidence="2" key="1">
    <citation type="journal article" date="2023" name="PLoS Negl. Trop. Dis.">
        <title>A genome sequence for Biomphalaria pfeifferi, the major vector snail for the human-infecting parasite Schistosoma mansoni.</title>
        <authorList>
            <person name="Bu L."/>
            <person name="Lu L."/>
            <person name="Laidemitt M.R."/>
            <person name="Zhang S.M."/>
            <person name="Mutuku M."/>
            <person name="Mkoji G."/>
            <person name="Steinauer M."/>
            <person name="Loker E.S."/>
        </authorList>
    </citation>
    <scope>NUCLEOTIDE SEQUENCE</scope>
    <source>
        <strain evidence="2">KasaAsao</strain>
    </source>
</reference>
<comment type="caution">
    <text evidence="2">The sequence shown here is derived from an EMBL/GenBank/DDBJ whole genome shotgun (WGS) entry which is preliminary data.</text>
</comment>
<dbReference type="EMBL" id="JASAOG010000002">
    <property type="protein sequence ID" value="KAK0069764.1"/>
    <property type="molecule type" value="Genomic_DNA"/>
</dbReference>
<feature type="compositionally biased region" description="Basic residues" evidence="1">
    <location>
        <begin position="65"/>
        <end position="74"/>
    </location>
</feature>
<dbReference type="Proteomes" id="UP001233172">
    <property type="component" value="Unassembled WGS sequence"/>
</dbReference>
<proteinExistence type="predicted"/>